<gene>
    <name evidence="2" type="ORF">HW115_16680</name>
</gene>
<proteinExistence type="predicted"/>
<dbReference type="RefSeq" id="WP_178934096.1">
    <property type="nucleotide sequence ID" value="NZ_JACBAZ010000009.1"/>
</dbReference>
<sequence>MHTLRYTMNTALAILALALPSQALELRTFYDQGKTKSFDATLTAYDAKKKSVTVKNAKGKAMSFSLSVLSDECQAYVLSKQDLLEVAKNVRLKFKEEKTKDGKDTSRVGFAIEVYNRGKVSIEDVTLNYTIYYDEGDLKKGGMVRKTKEGTLSTGKIYDGDTLTVNTETVYLVRKVQPPVGGG</sequence>
<reference evidence="2 3" key="1">
    <citation type="submission" date="2020-07" db="EMBL/GenBank/DDBJ databases">
        <title>Roseicoccus Jingziensis gen. nov., sp. nov., isolated from coastal seawater.</title>
        <authorList>
            <person name="Feng X."/>
        </authorList>
    </citation>
    <scope>NUCLEOTIDE SEQUENCE [LARGE SCALE GENOMIC DNA]</scope>
    <source>
        <strain evidence="2 3">N1E253</strain>
    </source>
</reference>
<dbReference type="Proteomes" id="UP000557872">
    <property type="component" value="Unassembled WGS sequence"/>
</dbReference>
<organism evidence="2 3">
    <name type="scientific">Oceaniferula marina</name>
    <dbReference type="NCBI Taxonomy" id="2748318"/>
    <lineage>
        <taxon>Bacteria</taxon>
        <taxon>Pseudomonadati</taxon>
        <taxon>Verrucomicrobiota</taxon>
        <taxon>Verrucomicrobiia</taxon>
        <taxon>Verrucomicrobiales</taxon>
        <taxon>Verrucomicrobiaceae</taxon>
        <taxon>Oceaniferula</taxon>
    </lineage>
</organism>
<evidence type="ECO:0000256" key="1">
    <source>
        <dbReference type="SAM" id="SignalP"/>
    </source>
</evidence>
<evidence type="ECO:0000313" key="2">
    <source>
        <dbReference type="EMBL" id="NWK57260.1"/>
    </source>
</evidence>
<protein>
    <submittedName>
        <fullName evidence="2">Uncharacterized protein</fullName>
    </submittedName>
</protein>
<accession>A0A851GR29</accession>
<keyword evidence="1" id="KW-0732">Signal</keyword>
<dbReference type="AlphaFoldDB" id="A0A851GR29"/>
<comment type="caution">
    <text evidence="2">The sequence shown here is derived from an EMBL/GenBank/DDBJ whole genome shotgun (WGS) entry which is preliminary data.</text>
</comment>
<keyword evidence="3" id="KW-1185">Reference proteome</keyword>
<feature type="signal peptide" evidence="1">
    <location>
        <begin position="1"/>
        <end position="23"/>
    </location>
</feature>
<evidence type="ECO:0000313" key="3">
    <source>
        <dbReference type="Proteomes" id="UP000557872"/>
    </source>
</evidence>
<feature type="chain" id="PRO_5032529119" evidence="1">
    <location>
        <begin position="24"/>
        <end position="183"/>
    </location>
</feature>
<dbReference type="EMBL" id="JACBAZ010000009">
    <property type="protein sequence ID" value="NWK57260.1"/>
    <property type="molecule type" value="Genomic_DNA"/>
</dbReference>
<name>A0A851GR29_9BACT</name>